<gene>
    <name evidence="1" type="primary">36</name>
    <name evidence="1" type="ORF">PBI_JUSTASIGH_36</name>
</gene>
<evidence type="ECO:0000313" key="1">
    <source>
        <dbReference type="EMBL" id="XCH43019.1"/>
    </source>
</evidence>
<reference evidence="1" key="1">
    <citation type="submission" date="2024-04" db="EMBL/GenBank/DDBJ databases">
        <authorList>
            <person name="Asai D.J."/>
            <person name="Lewis C.M."/>
            <person name="Viland M.D."/>
            <person name="Garlena R.A."/>
            <person name="Russell D.A."/>
            <person name="Jacobs-Sera D."/>
            <person name="Hatfull G.F."/>
        </authorList>
    </citation>
    <scope>NUCLEOTIDE SEQUENCE</scope>
</reference>
<protein>
    <submittedName>
        <fullName evidence="1">Uncharacterized protein</fullName>
    </submittedName>
</protein>
<accession>A0AAU8GNC4</accession>
<dbReference type="EMBL" id="PP750961">
    <property type="protein sequence ID" value="XCH43019.1"/>
    <property type="molecule type" value="Genomic_DNA"/>
</dbReference>
<name>A0AAU8GNC4_9CAUD</name>
<proteinExistence type="predicted"/>
<organism evidence="1">
    <name type="scientific">Mycobacterium phage JustASigh</name>
    <dbReference type="NCBI Taxonomy" id="3158894"/>
    <lineage>
        <taxon>Viruses</taxon>
        <taxon>Duplodnaviria</taxon>
        <taxon>Heunggongvirae</taxon>
        <taxon>Uroviricota</taxon>
        <taxon>Caudoviricetes</taxon>
    </lineage>
</organism>
<sequence>MTHLLRCPACGPFGIRARRRNRRAADAALVRFWAQLAAEVRAERRQPRATFYDSRFRRVAGPMTSRQLAEAGIEVVSV</sequence>